<dbReference type="GeneID" id="63716236"/>
<dbReference type="Proteomes" id="UP000076580">
    <property type="component" value="Chromosome 02"/>
</dbReference>
<evidence type="ECO:0000313" key="3">
    <source>
        <dbReference type="Proteomes" id="UP000076580"/>
    </source>
</evidence>
<protein>
    <submittedName>
        <fullName evidence="2">Uncharacterized protein</fullName>
    </submittedName>
</protein>
<evidence type="ECO:0000256" key="1">
    <source>
        <dbReference type="SAM" id="MobiDB-lite"/>
    </source>
</evidence>
<feature type="compositionally biased region" description="Low complexity" evidence="1">
    <location>
        <begin position="1"/>
        <end position="24"/>
    </location>
</feature>
<keyword evidence="3" id="KW-1185">Reference proteome</keyword>
<dbReference type="RefSeq" id="XP_040655944.1">
    <property type="nucleotide sequence ID" value="XM_040800911.1"/>
</dbReference>
<dbReference type="EMBL" id="LAYC01000002">
    <property type="protein sequence ID" value="KYK56592.1"/>
    <property type="molecule type" value="Genomic_DNA"/>
</dbReference>
<dbReference type="AlphaFoldDB" id="A0A151GHS8"/>
<sequence>MAPSSSQTLTSSSSVMSTRSTPESLDAGRGFQGDRPKSSTAPLPWPRRAGFHSARASGAATGTPPDAPPARRRHTTGTPLAHHWHTTLALSGFSPISSDDRI</sequence>
<gene>
    <name evidence="2" type="ORF">DCS_03593</name>
</gene>
<proteinExistence type="predicted"/>
<dbReference type="InParanoid" id="A0A151GHS8"/>
<feature type="region of interest" description="Disordered" evidence="1">
    <location>
        <begin position="1"/>
        <end position="82"/>
    </location>
</feature>
<comment type="caution">
    <text evidence="2">The sequence shown here is derived from an EMBL/GenBank/DDBJ whole genome shotgun (WGS) entry which is preliminary data.</text>
</comment>
<reference evidence="2 3" key="1">
    <citation type="journal article" date="2016" name="Sci. Rep.">
        <title>Insights into Adaptations to a Near-Obligate Nematode Endoparasitic Lifestyle from the Finished Genome of Drechmeria coniospora.</title>
        <authorList>
            <person name="Zhang L."/>
            <person name="Zhou Z."/>
            <person name="Guo Q."/>
            <person name="Fokkens L."/>
            <person name="Miskei M."/>
            <person name="Pocsi I."/>
            <person name="Zhang W."/>
            <person name="Chen M."/>
            <person name="Wang L."/>
            <person name="Sun Y."/>
            <person name="Donzelli B.G."/>
            <person name="Gibson D.M."/>
            <person name="Nelson D.R."/>
            <person name="Luo J.G."/>
            <person name="Rep M."/>
            <person name="Liu H."/>
            <person name="Yang S."/>
            <person name="Wang J."/>
            <person name="Krasnoff S.B."/>
            <person name="Xu Y."/>
            <person name="Molnar I."/>
            <person name="Lin M."/>
        </authorList>
    </citation>
    <scope>NUCLEOTIDE SEQUENCE [LARGE SCALE GENOMIC DNA]</scope>
    <source>
        <strain evidence="2 3">ARSEF 6962</strain>
    </source>
</reference>
<evidence type="ECO:0000313" key="2">
    <source>
        <dbReference type="EMBL" id="KYK56592.1"/>
    </source>
</evidence>
<organism evidence="2 3">
    <name type="scientific">Drechmeria coniospora</name>
    <name type="common">Nematophagous fungus</name>
    <name type="synonym">Meria coniospora</name>
    <dbReference type="NCBI Taxonomy" id="98403"/>
    <lineage>
        <taxon>Eukaryota</taxon>
        <taxon>Fungi</taxon>
        <taxon>Dikarya</taxon>
        <taxon>Ascomycota</taxon>
        <taxon>Pezizomycotina</taxon>
        <taxon>Sordariomycetes</taxon>
        <taxon>Hypocreomycetidae</taxon>
        <taxon>Hypocreales</taxon>
        <taxon>Ophiocordycipitaceae</taxon>
        <taxon>Drechmeria</taxon>
    </lineage>
</organism>
<name>A0A151GHS8_DRECN</name>
<accession>A0A151GHS8</accession>